<gene>
    <name evidence="1" type="ORF">LX87_03477</name>
</gene>
<dbReference type="OrthoDB" id="912280at2"/>
<dbReference type="EMBL" id="QLMC01000004">
    <property type="protein sequence ID" value="RAJ95729.1"/>
    <property type="molecule type" value="Genomic_DNA"/>
</dbReference>
<protein>
    <recommendedName>
        <fullName evidence="3">Matrixin</fullName>
    </recommendedName>
</protein>
<dbReference type="RefSeq" id="WP_111629521.1">
    <property type="nucleotide sequence ID" value="NZ_QLMC01000004.1"/>
</dbReference>
<dbReference type="GO" id="GO:0008237">
    <property type="term" value="F:metallopeptidase activity"/>
    <property type="evidence" value="ECO:0007669"/>
    <property type="project" value="InterPro"/>
</dbReference>
<evidence type="ECO:0000313" key="2">
    <source>
        <dbReference type="Proteomes" id="UP000248790"/>
    </source>
</evidence>
<organism evidence="1 2">
    <name type="scientific">Larkinella arboricola</name>
    <dbReference type="NCBI Taxonomy" id="643671"/>
    <lineage>
        <taxon>Bacteria</taxon>
        <taxon>Pseudomonadati</taxon>
        <taxon>Bacteroidota</taxon>
        <taxon>Cytophagia</taxon>
        <taxon>Cytophagales</taxon>
        <taxon>Spirosomataceae</taxon>
        <taxon>Larkinella</taxon>
    </lineage>
</organism>
<sequence>MATTATTVRTAFLRTAPGNAFSLSDTPAYQVPDFSRASVEEITRTFGLSKGESTKLQKLAQQHAGPEKLRKALRQPRAVTKATAEVLERHFTFRTMPRFIVTDVTAEKTYVLSNRPFALQISFQNDFDQPAELVNIDVHWAGEPFLIQQELTDADRRKKQVTVAFDETQTLPVGLVRFTVDLYRRDGSQASFIKSFYVLPSNPLSLQVAPAGATVTGTWSARGAFQPGSNTFLTECQVTIANGDASAVTMKRRVNWSFWDGGVGSGSRVESGSFDLSSNPVVPAYSVWQASYWFSSPSGSGIYNKYHAKEDLALEIQMEASDGRIIKGQITCRVMLAYGVNIIKVGDFGSQEHIDLYNSVDIMRQIFEQRDITLRGVQRYIINNSLAGGYTTIDSETEFRNLLSDWSVSNDFVDIYVCQDFNWSGYNGYAGDIPGPTSKTGNTDGVAVEKTGYTDALGVRRLNTDVLSKLIGHEVGHYLGLSHLEDTDNLMRSNTGVRGPALNYDQYRTMMGHGFMVFI</sequence>
<comment type="caution">
    <text evidence="1">The sequence shown here is derived from an EMBL/GenBank/DDBJ whole genome shotgun (WGS) entry which is preliminary data.</text>
</comment>
<dbReference type="Gene3D" id="3.40.390.10">
    <property type="entry name" value="Collagenase (Catalytic Domain)"/>
    <property type="match status" value="1"/>
</dbReference>
<dbReference type="SUPFAM" id="SSF55486">
    <property type="entry name" value="Metalloproteases ('zincins'), catalytic domain"/>
    <property type="match status" value="1"/>
</dbReference>
<reference evidence="1 2" key="1">
    <citation type="submission" date="2018-06" db="EMBL/GenBank/DDBJ databases">
        <title>Genomic Encyclopedia of Archaeal and Bacterial Type Strains, Phase II (KMG-II): from individual species to whole genera.</title>
        <authorList>
            <person name="Goeker M."/>
        </authorList>
    </citation>
    <scope>NUCLEOTIDE SEQUENCE [LARGE SCALE GENOMIC DNA]</scope>
    <source>
        <strain evidence="1 2">DSM 21851</strain>
    </source>
</reference>
<dbReference type="InterPro" id="IPR024079">
    <property type="entry name" value="MetalloPept_cat_dom_sf"/>
</dbReference>
<dbReference type="AlphaFoldDB" id="A0A327X0K1"/>
<name>A0A327X0K1_LARAB</name>
<evidence type="ECO:0008006" key="3">
    <source>
        <dbReference type="Google" id="ProtNLM"/>
    </source>
</evidence>
<evidence type="ECO:0000313" key="1">
    <source>
        <dbReference type="EMBL" id="RAJ95729.1"/>
    </source>
</evidence>
<proteinExistence type="predicted"/>
<keyword evidence="2" id="KW-1185">Reference proteome</keyword>
<accession>A0A327X0K1</accession>
<dbReference type="Proteomes" id="UP000248790">
    <property type="component" value="Unassembled WGS sequence"/>
</dbReference>